<reference evidence="5" key="4">
    <citation type="submission" date="2025-09" db="UniProtKB">
        <authorList>
            <consortium name="Ensembl"/>
        </authorList>
    </citation>
    <scope>IDENTIFICATION</scope>
    <source>
        <strain evidence="5">HSOK</strain>
    </source>
</reference>
<dbReference type="Pfam" id="PF00017">
    <property type="entry name" value="SH2"/>
    <property type="match status" value="1"/>
</dbReference>
<keyword evidence="1 2" id="KW-0727">SH2 domain</keyword>
<evidence type="ECO:0000313" key="5">
    <source>
        <dbReference type="Ensembl" id="ENSORLP00015009612.1"/>
    </source>
</evidence>
<evidence type="ECO:0000256" key="2">
    <source>
        <dbReference type="PROSITE-ProRule" id="PRU00191"/>
    </source>
</evidence>
<evidence type="ECO:0000259" key="4">
    <source>
        <dbReference type="PROSITE" id="PS50001"/>
    </source>
</evidence>
<reference evidence="5" key="3">
    <citation type="submission" date="2025-08" db="UniProtKB">
        <authorList>
            <consortium name="Ensembl"/>
        </authorList>
    </citation>
    <scope>IDENTIFICATION</scope>
    <source>
        <strain evidence="5">HSOK</strain>
    </source>
</reference>
<reference evidence="5 6" key="2">
    <citation type="submission" date="2017-04" db="EMBL/GenBank/DDBJ databases">
        <title>CpG methylation of centromeres and impact of large insertions on vertebrate speciation.</title>
        <authorList>
            <person name="Ichikawa K."/>
            <person name="Yoshimura J."/>
            <person name="Morishita S."/>
        </authorList>
    </citation>
    <scope>NUCLEOTIDE SEQUENCE</scope>
    <source>
        <strain evidence="5 6">HSOK</strain>
    </source>
</reference>
<feature type="compositionally biased region" description="Polar residues" evidence="3">
    <location>
        <begin position="173"/>
        <end position="183"/>
    </location>
</feature>
<evidence type="ECO:0000313" key="6">
    <source>
        <dbReference type="Proteomes" id="UP000265200"/>
    </source>
</evidence>
<feature type="domain" description="SH2" evidence="4">
    <location>
        <begin position="30"/>
        <end position="121"/>
    </location>
</feature>
<dbReference type="SMART" id="SM00252">
    <property type="entry name" value="SH2"/>
    <property type="match status" value="1"/>
</dbReference>
<accession>A0A3P9HPF2</accession>
<dbReference type="PANTHER" id="PTHR14388">
    <property type="entry name" value="T CELL-SPECIFIC ADAPTER PROTEIN TSAD"/>
    <property type="match status" value="1"/>
</dbReference>
<name>A0A3P9HPF2_ORYLA</name>
<protein>
    <submittedName>
        <fullName evidence="5">Hematopoietic SH2 domain containing</fullName>
    </submittedName>
</protein>
<feature type="region of interest" description="Disordered" evidence="3">
    <location>
        <begin position="141"/>
        <end position="210"/>
    </location>
</feature>
<dbReference type="SUPFAM" id="SSF55550">
    <property type="entry name" value="SH2 domain"/>
    <property type="match status" value="1"/>
</dbReference>
<dbReference type="PROSITE" id="PS50001">
    <property type="entry name" value="SH2"/>
    <property type="match status" value="1"/>
</dbReference>
<evidence type="ECO:0000256" key="1">
    <source>
        <dbReference type="ARBA" id="ARBA00022999"/>
    </source>
</evidence>
<evidence type="ECO:0000256" key="3">
    <source>
        <dbReference type="SAM" id="MobiDB-lite"/>
    </source>
</evidence>
<sequence>MEGNQQHDASNWFMKNQLQSVIRNGVVPEWFHGIISRKKAEELLSSKPAGYFLIRVSESRIGYTLSIRVVDRCSHFMIDVLEDGQYIILGENRSHGLLQDLVDYHRRHPIMPFDQVLTVPCAQSSASSTDYAELLFPQKGRVPEPTVPQKSDPLFTQSPPDLKKEAPPALPYRTQTQTPSSSGPPVAPGNKLYPNLETSLPDVHSPPSTTTRKRFVAVAPPAKPPPVQNQPCVRTVSAPQSSCTPPAWEQAHANVHSGRNHEVRLSVVTNLKNLKKKFQKMRNPAAEANPDAAHEYQEIADAHLYSEVTLLDDELPPEYNSPPPFAPGF</sequence>
<dbReference type="PANTHER" id="PTHR14388:SF3">
    <property type="entry name" value="HEMATOPOIETIC SH2 DOMAIN-CONTAINING PROTEIN"/>
    <property type="match status" value="1"/>
</dbReference>
<dbReference type="Gene3D" id="3.30.505.10">
    <property type="entry name" value="SH2 domain"/>
    <property type="match status" value="1"/>
</dbReference>
<dbReference type="PRINTS" id="PR00401">
    <property type="entry name" value="SH2DOMAIN"/>
</dbReference>
<dbReference type="Ensembl" id="ENSORLT00015031459.1">
    <property type="protein sequence ID" value="ENSORLP00015009612.1"/>
    <property type="gene ID" value="ENSORLG00015010414.1"/>
</dbReference>
<dbReference type="AlphaFoldDB" id="A0A3P9HPF2"/>
<organism evidence="5 6">
    <name type="scientific">Oryzias latipes</name>
    <name type="common">Japanese rice fish</name>
    <name type="synonym">Japanese killifish</name>
    <dbReference type="NCBI Taxonomy" id="8090"/>
    <lineage>
        <taxon>Eukaryota</taxon>
        <taxon>Metazoa</taxon>
        <taxon>Chordata</taxon>
        <taxon>Craniata</taxon>
        <taxon>Vertebrata</taxon>
        <taxon>Euteleostomi</taxon>
        <taxon>Actinopterygii</taxon>
        <taxon>Neopterygii</taxon>
        <taxon>Teleostei</taxon>
        <taxon>Neoteleostei</taxon>
        <taxon>Acanthomorphata</taxon>
        <taxon>Ovalentaria</taxon>
        <taxon>Atherinomorphae</taxon>
        <taxon>Beloniformes</taxon>
        <taxon>Adrianichthyidae</taxon>
        <taxon>Oryziinae</taxon>
        <taxon>Oryzias</taxon>
    </lineage>
</organism>
<dbReference type="InterPro" id="IPR000980">
    <property type="entry name" value="SH2"/>
</dbReference>
<dbReference type="Proteomes" id="UP000265200">
    <property type="component" value="Chromosome 4"/>
</dbReference>
<reference key="1">
    <citation type="journal article" date="2007" name="Nature">
        <title>The medaka draft genome and insights into vertebrate genome evolution.</title>
        <authorList>
            <person name="Kasahara M."/>
            <person name="Naruse K."/>
            <person name="Sasaki S."/>
            <person name="Nakatani Y."/>
            <person name="Qu W."/>
            <person name="Ahsan B."/>
            <person name="Yamada T."/>
            <person name="Nagayasu Y."/>
            <person name="Doi K."/>
            <person name="Kasai Y."/>
            <person name="Jindo T."/>
            <person name="Kobayashi D."/>
            <person name="Shimada A."/>
            <person name="Toyoda A."/>
            <person name="Kuroki Y."/>
            <person name="Fujiyama A."/>
            <person name="Sasaki T."/>
            <person name="Shimizu A."/>
            <person name="Asakawa S."/>
            <person name="Shimizu N."/>
            <person name="Hashimoto S."/>
            <person name="Yang J."/>
            <person name="Lee Y."/>
            <person name="Matsushima K."/>
            <person name="Sugano S."/>
            <person name="Sakaizumi M."/>
            <person name="Narita T."/>
            <person name="Ohishi K."/>
            <person name="Haga S."/>
            <person name="Ohta F."/>
            <person name="Nomoto H."/>
            <person name="Nogata K."/>
            <person name="Morishita T."/>
            <person name="Endo T."/>
            <person name="Shin-I T."/>
            <person name="Takeda H."/>
            <person name="Morishita S."/>
            <person name="Kohara Y."/>
        </authorList>
    </citation>
    <scope>NUCLEOTIDE SEQUENCE [LARGE SCALE GENOMIC DNA]</scope>
    <source>
        <strain>Hd-rR</strain>
    </source>
</reference>
<dbReference type="InterPro" id="IPR036860">
    <property type="entry name" value="SH2_dom_sf"/>
</dbReference>
<proteinExistence type="predicted"/>